<protein>
    <submittedName>
        <fullName evidence="9">SLC13 family permease</fullName>
    </submittedName>
</protein>
<keyword evidence="6 7" id="KW-0472">Membrane</keyword>
<feature type="transmembrane region" description="Helical" evidence="7">
    <location>
        <begin position="441"/>
        <end position="457"/>
    </location>
</feature>
<dbReference type="RefSeq" id="WP_169346500.1">
    <property type="nucleotide sequence ID" value="NZ_JABBJJ010000091.1"/>
</dbReference>
<evidence type="ECO:0000313" key="10">
    <source>
        <dbReference type="Proteomes" id="UP000518300"/>
    </source>
</evidence>
<evidence type="ECO:0000256" key="6">
    <source>
        <dbReference type="ARBA" id="ARBA00023136"/>
    </source>
</evidence>
<feature type="transmembrane region" description="Helical" evidence="7">
    <location>
        <begin position="609"/>
        <end position="632"/>
    </location>
</feature>
<keyword evidence="5 7" id="KW-1133">Transmembrane helix</keyword>
<feature type="transmembrane region" description="Helical" evidence="7">
    <location>
        <begin position="173"/>
        <end position="194"/>
    </location>
</feature>
<comment type="subcellular location">
    <subcellularLocation>
        <location evidence="1">Membrane</location>
        <topology evidence="1">Multi-pass membrane protein</topology>
    </subcellularLocation>
</comment>
<dbReference type="SUPFAM" id="SSF116726">
    <property type="entry name" value="TrkA C-terminal domain-like"/>
    <property type="match status" value="2"/>
</dbReference>
<comment type="caution">
    <text evidence="9">The sequence shown here is derived from an EMBL/GenBank/DDBJ whole genome shotgun (WGS) entry which is preliminary data.</text>
</comment>
<dbReference type="Gene3D" id="3.30.70.1450">
    <property type="entry name" value="Regulator of K+ conductance, C-terminal domain"/>
    <property type="match status" value="1"/>
</dbReference>
<evidence type="ECO:0000256" key="2">
    <source>
        <dbReference type="ARBA" id="ARBA00022448"/>
    </source>
</evidence>
<organism evidence="9 10">
    <name type="scientific">Pyxidicoccus fallax</name>
    <dbReference type="NCBI Taxonomy" id="394095"/>
    <lineage>
        <taxon>Bacteria</taxon>
        <taxon>Pseudomonadati</taxon>
        <taxon>Myxococcota</taxon>
        <taxon>Myxococcia</taxon>
        <taxon>Myxococcales</taxon>
        <taxon>Cystobacterineae</taxon>
        <taxon>Myxococcaceae</taxon>
        <taxon>Pyxidicoccus</taxon>
    </lineage>
</organism>
<feature type="domain" description="RCK C-terminal" evidence="8">
    <location>
        <begin position="327"/>
        <end position="425"/>
    </location>
</feature>
<keyword evidence="3 7" id="KW-0812">Transmembrane</keyword>
<dbReference type="PANTHER" id="PTHR43652:SF2">
    <property type="entry name" value="BASIC AMINO ACID ANTIPORTER YFCC-RELATED"/>
    <property type="match status" value="1"/>
</dbReference>
<keyword evidence="4" id="KW-0677">Repeat</keyword>
<evidence type="ECO:0000256" key="7">
    <source>
        <dbReference type="SAM" id="Phobius"/>
    </source>
</evidence>
<dbReference type="InterPro" id="IPR006037">
    <property type="entry name" value="RCK_C"/>
</dbReference>
<gene>
    <name evidence="9" type="ORF">HG543_20475</name>
</gene>
<dbReference type="GO" id="GO:0005886">
    <property type="term" value="C:plasma membrane"/>
    <property type="evidence" value="ECO:0007669"/>
    <property type="project" value="TreeGrafter"/>
</dbReference>
<evidence type="ECO:0000313" key="9">
    <source>
        <dbReference type="EMBL" id="NMO17218.1"/>
    </source>
</evidence>
<feature type="transmembrane region" description="Helical" evidence="7">
    <location>
        <begin position="573"/>
        <end position="597"/>
    </location>
</feature>
<keyword evidence="10" id="KW-1185">Reference proteome</keyword>
<feature type="transmembrane region" description="Helical" evidence="7">
    <location>
        <begin position="61"/>
        <end position="78"/>
    </location>
</feature>
<dbReference type="PANTHER" id="PTHR43652">
    <property type="entry name" value="BASIC AMINO ACID ANTIPORTER YFCC-RELATED"/>
    <property type="match status" value="1"/>
</dbReference>
<feature type="transmembrane region" description="Helical" evidence="7">
    <location>
        <begin position="90"/>
        <end position="112"/>
    </location>
</feature>
<accession>A0A848LI33</accession>
<feature type="transmembrane region" description="Helical" evidence="7">
    <location>
        <begin position="36"/>
        <end position="54"/>
    </location>
</feature>
<proteinExistence type="predicted"/>
<sequence>MPCQVNGWCAGRTGVASPEARQLLSPFPNPHLPMDMMTTVALGVVVVAIVLLSIDRIPVEVSSLAIVVLLVLTGLLTPREALSGFSSETAIFIFALLALTQGLEATGVMQLVGRRLLSLSGSSSWGFTVMLLVAVCAFSSVASNTAVTAAFLPVAMASAAQAGVSPRRLLMPMAFSSMLGGTVFLFGTSTNLVVSAAMEEQGLGRLGFAELTPVGLLLAVVGIIATLVLMRRLLPERGVEHEAKCLPRRDYVTEAVLTPRSRFAGKELRCLTEGLGIPVRGLVRQGTLLPPEPREVLVAREHLLIAGGLDDILRVKSLRSIGLRADLRIPESPRQTYALVEVSVPPTSALAGRSLRDVRFAERYGLVVLAIHRHPFLPSVHPQPSATDGLPGGEVLKNLPLSVGDLLLLGGPEQRVRGLARDEDLTVLGDVEYQRPRYRRAALAVAIFAGTVLVAGLRLTSPAIAGLAGMLVMVATGCVDARTAFRVDWRVVIMIGALLTLGSAVEKSGMGEHVAQGLLPLVELVGPRGVLFVLMLGTIVLSVPMSNQAAALLMLPVGIHAAMDMGLDPRAFAIGICLAASCSFLTPLEPSAALVYGPGRYRFRDFLRVGTPLTALMLALLTVVVPLVWPLAGPGVAGGLG</sequence>
<feature type="transmembrane region" description="Helical" evidence="7">
    <location>
        <begin position="124"/>
        <end position="142"/>
    </location>
</feature>
<evidence type="ECO:0000256" key="3">
    <source>
        <dbReference type="ARBA" id="ARBA00022692"/>
    </source>
</evidence>
<dbReference type="InterPro" id="IPR036721">
    <property type="entry name" value="RCK_C_sf"/>
</dbReference>
<dbReference type="PROSITE" id="PS51202">
    <property type="entry name" value="RCK_C"/>
    <property type="match status" value="2"/>
</dbReference>
<dbReference type="GO" id="GO:0006813">
    <property type="term" value="P:potassium ion transport"/>
    <property type="evidence" value="ECO:0007669"/>
    <property type="project" value="InterPro"/>
</dbReference>
<dbReference type="AlphaFoldDB" id="A0A848LI33"/>
<dbReference type="InterPro" id="IPR051679">
    <property type="entry name" value="DASS-Related_Transporters"/>
</dbReference>
<feature type="transmembrane region" description="Helical" evidence="7">
    <location>
        <begin position="214"/>
        <end position="234"/>
    </location>
</feature>
<dbReference type="Pfam" id="PF02080">
    <property type="entry name" value="TrkA_C"/>
    <property type="match status" value="1"/>
</dbReference>
<dbReference type="Proteomes" id="UP000518300">
    <property type="component" value="Unassembled WGS sequence"/>
</dbReference>
<keyword evidence="2" id="KW-0813">Transport</keyword>
<evidence type="ECO:0000256" key="1">
    <source>
        <dbReference type="ARBA" id="ARBA00004141"/>
    </source>
</evidence>
<name>A0A848LI33_9BACT</name>
<feature type="transmembrane region" description="Helical" evidence="7">
    <location>
        <begin position="525"/>
        <end position="543"/>
    </location>
</feature>
<evidence type="ECO:0000259" key="8">
    <source>
        <dbReference type="PROSITE" id="PS51202"/>
    </source>
</evidence>
<dbReference type="EMBL" id="JABBJJ010000091">
    <property type="protein sequence ID" value="NMO17218.1"/>
    <property type="molecule type" value="Genomic_DNA"/>
</dbReference>
<feature type="domain" description="RCK C-terminal" evidence="8">
    <location>
        <begin position="237"/>
        <end position="321"/>
    </location>
</feature>
<evidence type="ECO:0000256" key="4">
    <source>
        <dbReference type="ARBA" id="ARBA00022737"/>
    </source>
</evidence>
<reference evidence="9 10" key="1">
    <citation type="submission" date="2020-04" db="EMBL/GenBank/DDBJ databases">
        <title>Draft genome of Pyxidicoccus fallax type strain.</title>
        <authorList>
            <person name="Whitworth D.E."/>
        </authorList>
    </citation>
    <scope>NUCLEOTIDE SEQUENCE [LARGE SCALE GENOMIC DNA]</scope>
    <source>
        <strain evidence="9 10">DSM 14698</strain>
    </source>
</reference>
<feature type="transmembrane region" description="Helical" evidence="7">
    <location>
        <begin position="463"/>
        <end position="480"/>
    </location>
</feature>
<feature type="transmembrane region" description="Helical" evidence="7">
    <location>
        <begin position="148"/>
        <end position="166"/>
    </location>
</feature>
<evidence type="ECO:0000256" key="5">
    <source>
        <dbReference type="ARBA" id="ARBA00022989"/>
    </source>
</evidence>
<dbReference type="InterPro" id="IPR004680">
    <property type="entry name" value="Cit_transptr-like_dom"/>
</dbReference>
<dbReference type="Pfam" id="PF03600">
    <property type="entry name" value="CitMHS"/>
    <property type="match status" value="1"/>
</dbReference>
<dbReference type="GO" id="GO:0008324">
    <property type="term" value="F:monoatomic cation transmembrane transporter activity"/>
    <property type="evidence" value="ECO:0007669"/>
    <property type="project" value="InterPro"/>
</dbReference>